<organism evidence="2 3">
    <name type="scientific">Corallococcus terminator</name>
    <dbReference type="NCBI Taxonomy" id="2316733"/>
    <lineage>
        <taxon>Bacteria</taxon>
        <taxon>Pseudomonadati</taxon>
        <taxon>Myxococcota</taxon>
        <taxon>Myxococcia</taxon>
        <taxon>Myxococcales</taxon>
        <taxon>Cystobacterineae</taxon>
        <taxon>Myxococcaceae</taxon>
        <taxon>Corallococcus</taxon>
    </lineage>
</organism>
<name>A0A3A8IZB1_9BACT</name>
<dbReference type="AlphaFoldDB" id="A0A3A8IZB1"/>
<accession>A0A3A8IZB1</accession>
<protein>
    <submittedName>
        <fullName evidence="2">NAD-dependent epimerase/dehydratase family protein</fullName>
    </submittedName>
</protein>
<comment type="caution">
    <text evidence="2">The sequence shown here is derived from an EMBL/GenBank/DDBJ whole genome shotgun (WGS) entry which is preliminary data.</text>
</comment>
<dbReference type="GO" id="GO:0005737">
    <property type="term" value="C:cytoplasm"/>
    <property type="evidence" value="ECO:0007669"/>
    <property type="project" value="TreeGrafter"/>
</dbReference>
<dbReference type="RefSeq" id="WP_120541060.1">
    <property type="nucleotide sequence ID" value="NZ_RAVZ01000076.1"/>
</dbReference>
<dbReference type="PANTHER" id="PTHR48079">
    <property type="entry name" value="PROTEIN YEEZ"/>
    <property type="match status" value="1"/>
</dbReference>
<dbReference type="OrthoDB" id="112777at2"/>
<dbReference type="SUPFAM" id="SSF51735">
    <property type="entry name" value="NAD(P)-binding Rossmann-fold domains"/>
    <property type="match status" value="1"/>
</dbReference>
<dbReference type="PANTHER" id="PTHR48079:SF6">
    <property type="entry name" value="NAD(P)-BINDING DOMAIN-CONTAINING PROTEIN-RELATED"/>
    <property type="match status" value="1"/>
</dbReference>
<evidence type="ECO:0000259" key="1">
    <source>
        <dbReference type="Pfam" id="PF01370"/>
    </source>
</evidence>
<dbReference type="InterPro" id="IPR001509">
    <property type="entry name" value="Epimerase_deHydtase"/>
</dbReference>
<dbReference type="InterPro" id="IPR036291">
    <property type="entry name" value="NAD(P)-bd_dom_sf"/>
</dbReference>
<reference evidence="3" key="1">
    <citation type="submission" date="2018-09" db="EMBL/GenBank/DDBJ databases">
        <authorList>
            <person name="Livingstone P.G."/>
            <person name="Whitworth D.E."/>
        </authorList>
    </citation>
    <scope>NUCLEOTIDE SEQUENCE [LARGE SCALE GENOMIC DNA]</scope>
    <source>
        <strain evidence="3">CA054A</strain>
    </source>
</reference>
<evidence type="ECO:0000313" key="3">
    <source>
        <dbReference type="Proteomes" id="UP000268094"/>
    </source>
</evidence>
<gene>
    <name evidence="2" type="ORF">D7V88_13595</name>
</gene>
<dbReference type="Proteomes" id="UP000268094">
    <property type="component" value="Unassembled WGS sequence"/>
</dbReference>
<dbReference type="Pfam" id="PF01370">
    <property type="entry name" value="Epimerase"/>
    <property type="match status" value="1"/>
</dbReference>
<sequence length="329" mass="36075">MADDTVALFGASGVIGQGVARALQAQGRSYRVVGRSAQGLRREYGADPKAEIVAWNPEEPASIRAAARGVRTLIYMVGVNYWQFHLHPVLMRRTLDAAIAEGVERVVLIGTVYPYGLPRTERVTEAHPREPNSYKGRMRKEQEDLLLAADAAGSIKGTILRLPDFYGPGTDRSFLYRAFAGALKGKRAGLVGPLDAPHEFVFVKDVGPVVTALMEEPRAYGHFWNLAGAGVTTQRQMVQDIYAQAGSPAKMMTMGKGMVRFAGLFDPFMRELVEMYYLLTNPVLMDDSALKALLGTVYKTPYAEGIRQTLVEMREQQAKAHPAAVPATT</sequence>
<feature type="domain" description="NAD-dependent epimerase/dehydratase" evidence="1">
    <location>
        <begin position="8"/>
        <end position="226"/>
    </location>
</feature>
<dbReference type="EMBL" id="RAVZ01000076">
    <property type="protein sequence ID" value="RKG88797.1"/>
    <property type="molecule type" value="Genomic_DNA"/>
</dbReference>
<dbReference type="InterPro" id="IPR051783">
    <property type="entry name" value="NAD(P)-dependent_oxidoreduct"/>
</dbReference>
<keyword evidence="3" id="KW-1185">Reference proteome</keyword>
<proteinExistence type="predicted"/>
<evidence type="ECO:0000313" key="2">
    <source>
        <dbReference type="EMBL" id="RKG88797.1"/>
    </source>
</evidence>
<dbReference type="Gene3D" id="3.40.50.720">
    <property type="entry name" value="NAD(P)-binding Rossmann-like Domain"/>
    <property type="match status" value="1"/>
</dbReference>
<dbReference type="GO" id="GO:0004029">
    <property type="term" value="F:aldehyde dehydrogenase (NAD+) activity"/>
    <property type="evidence" value="ECO:0007669"/>
    <property type="project" value="TreeGrafter"/>
</dbReference>